<dbReference type="PANTHER" id="PTHR16320">
    <property type="entry name" value="SPHINGOMYELINASE FAMILY MEMBER"/>
    <property type="match status" value="1"/>
</dbReference>
<gene>
    <name evidence="2" type="ORF">GX453_08980</name>
</gene>
<name>A0A847J456_9LACT</name>
<organism evidence="2 3">
    <name type="scientific">Pseudolactococcus chungangensis</name>
    <dbReference type="NCBI Taxonomy" id="451457"/>
    <lineage>
        <taxon>Bacteria</taxon>
        <taxon>Bacillati</taxon>
        <taxon>Bacillota</taxon>
        <taxon>Bacilli</taxon>
        <taxon>Lactobacillales</taxon>
        <taxon>Streptococcaceae</taxon>
        <taxon>Pseudolactococcus</taxon>
    </lineage>
</organism>
<proteinExistence type="predicted"/>
<sequence length="346" mass="40506">MNNANFNLEAVVIIAFLILLFPKNISSIQLDKDSQSCESPFLTQTHSSVNSSTLSSRSKTLNILTYNVYMLPYFHLLHRSPYRGELLGKLLKDTDYHIIVFQEVFHWPSRLKLKRWISENFPYIYGPYDEPVNSIFTSSGVMVASKIRLKLVKKIFLKNLQCFDKLARKSAYLFEGNVADYSFYLIATHLQSNDYKESRKQQIKQIYQELIAPFDNQEKPFIIAGDLNVDSDNITEYTDMINILQAHDNQSQLEGKVTYDEIRNGLARTTKAKCRNLDYILVHSAINPDSYVRRRVVVFKNPEDKNYEDLSDHYALEAKINWELFNRKPEEIKTRDNKQNTYNNFY</sequence>
<dbReference type="Pfam" id="PF03372">
    <property type="entry name" value="Exo_endo_phos"/>
    <property type="match status" value="1"/>
</dbReference>
<dbReference type="EMBL" id="JAAYVO010000122">
    <property type="protein sequence ID" value="NLH36129.1"/>
    <property type="molecule type" value="Genomic_DNA"/>
</dbReference>
<dbReference type="InterPro" id="IPR038772">
    <property type="entry name" value="Sph/SMPD2-like"/>
</dbReference>
<feature type="domain" description="Endonuclease/exonuclease/phosphatase" evidence="1">
    <location>
        <begin position="64"/>
        <end position="313"/>
    </location>
</feature>
<evidence type="ECO:0000259" key="1">
    <source>
        <dbReference type="Pfam" id="PF03372"/>
    </source>
</evidence>
<dbReference type="InterPro" id="IPR036691">
    <property type="entry name" value="Endo/exonu/phosph_ase_sf"/>
</dbReference>
<dbReference type="InterPro" id="IPR005135">
    <property type="entry name" value="Endo/exonuclease/phosphatase"/>
</dbReference>
<dbReference type="Gene3D" id="3.60.10.10">
    <property type="entry name" value="Endonuclease/exonuclease/phosphatase"/>
    <property type="match status" value="1"/>
</dbReference>
<reference evidence="2 3" key="1">
    <citation type="journal article" date="2020" name="Biotechnol. Biofuels">
        <title>New insights from the biogas microbiome by comprehensive genome-resolved metagenomics of nearly 1600 species originating from multiple anaerobic digesters.</title>
        <authorList>
            <person name="Campanaro S."/>
            <person name="Treu L."/>
            <person name="Rodriguez-R L.M."/>
            <person name="Kovalovszki A."/>
            <person name="Ziels R.M."/>
            <person name="Maus I."/>
            <person name="Zhu X."/>
            <person name="Kougias P.G."/>
            <person name="Basile A."/>
            <person name="Luo G."/>
            <person name="Schluter A."/>
            <person name="Konstantinidis K.T."/>
            <person name="Angelidaki I."/>
        </authorList>
    </citation>
    <scope>NUCLEOTIDE SEQUENCE [LARGE SCALE GENOMIC DNA]</scope>
    <source>
        <strain evidence="2">AS27yjCOA_61</strain>
    </source>
</reference>
<dbReference type="PANTHER" id="PTHR16320:SF23">
    <property type="entry name" value="SPHINGOMYELINASE C 1"/>
    <property type="match status" value="1"/>
</dbReference>
<dbReference type="SUPFAM" id="SSF56219">
    <property type="entry name" value="DNase I-like"/>
    <property type="match status" value="1"/>
</dbReference>
<accession>A0A847J456</accession>
<evidence type="ECO:0000313" key="3">
    <source>
        <dbReference type="Proteomes" id="UP000559962"/>
    </source>
</evidence>
<comment type="caution">
    <text evidence="2">The sequence shown here is derived from an EMBL/GenBank/DDBJ whole genome shotgun (WGS) entry which is preliminary data.</text>
</comment>
<dbReference type="Proteomes" id="UP000559962">
    <property type="component" value="Unassembled WGS sequence"/>
</dbReference>
<protein>
    <recommendedName>
        <fullName evidence="1">Endonuclease/exonuclease/phosphatase domain-containing protein</fullName>
    </recommendedName>
</protein>
<dbReference type="GO" id="GO:0004767">
    <property type="term" value="F:sphingomyelin phosphodiesterase activity"/>
    <property type="evidence" value="ECO:0007669"/>
    <property type="project" value="InterPro"/>
</dbReference>
<dbReference type="AlphaFoldDB" id="A0A847J456"/>
<evidence type="ECO:0000313" key="2">
    <source>
        <dbReference type="EMBL" id="NLH36129.1"/>
    </source>
</evidence>